<dbReference type="Gene3D" id="3.40.50.12160">
    <property type="entry name" value="Methylthiotransferase, N-terminal domain"/>
    <property type="match status" value="1"/>
</dbReference>
<dbReference type="GO" id="GO:0005829">
    <property type="term" value="C:cytosol"/>
    <property type="evidence" value="ECO:0007669"/>
    <property type="project" value="TreeGrafter"/>
</dbReference>
<dbReference type="GO" id="GO:0046872">
    <property type="term" value="F:metal ion binding"/>
    <property type="evidence" value="ECO:0007669"/>
    <property type="project" value="UniProtKB-KW"/>
</dbReference>
<dbReference type="Gene3D" id="3.80.30.20">
    <property type="entry name" value="tm_1862 like domain"/>
    <property type="match status" value="1"/>
</dbReference>
<dbReference type="InterPro" id="IPR005840">
    <property type="entry name" value="Ribosomal_uS12_MeSTrfase_RimO"/>
</dbReference>
<evidence type="ECO:0000256" key="2">
    <source>
        <dbReference type="ARBA" id="ARBA00022485"/>
    </source>
</evidence>
<evidence type="ECO:0000256" key="5">
    <source>
        <dbReference type="ARBA" id="ARBA00022723"/>
    </source>
</evidence>
<keyword evidence="3" id="KW-0963">Cytoplasm</keyword>
<dbReference type="SFLD" id="SFLDG01061">
    <property type="entry name" value="methylthiotransferase"/>
    <property type="match status" value="1"/>
</dbReference>
<reference evidence="10" key="1">
    <citation type="journal article" date="2014" name="Front. Microbiol.">
        <title>High frequency of phylogenetically diverse reductive dehalogenase-homologous genes in deep subseafloor sedimentary metagenomes.</title>
        <authorList>
            <person name="Kawai M."/>
            <person name="Futagami T."/>
            <person name="Toyoda A."/>
            <person name="Takaki Y."/>
            <person name="Nishi S."/>
            <person name="Hori S."/>
            <person name="Arai W."/>
            <person name="Tsubouchi T."/>
            <person name="Morono Y."/>
            <person name="Uchiyama I."/>
            <person name="Ito T."/>
            <person name="Fujiyama A."/>
            <person name="Inagaki F."/>
            <person name="Takami H."/>
        </authorList>
    </citation>
    <scope>NUCLEOTIDE SEQUENCE</scope>
    <source>
        <strain evidence="10">Expedition CK06-06</strain>
    </source>
</reference>
<dbReference type="GO" id="GO:0035599">
    <property type="term" value="F:aspartic acid methylthiotransferase activity"/>
    <property type="evidence" value="ECO:0007669"/>
    <property type="project" value="TreeGrafter"/>
</dbReference>
<accession>X0RF49</accession>
<dbReference type="NCBIfam" id="TIGR01125">
    <property type="entry name" value="30S ribosomal protein S12 methylthiotransferase RimO"/>
    <property type="match status" value="1"/>
</dbReference>
<dbReference type="PANTHER" id="PTHR43837:SF1">
    <property type="entry name" value="RIBOSOMAL PROTEIN US12 METHYLTHIOTRANSFERASE RIMO"/>
    <property type="match status" value="1"/>
</dbReference>
<name>X0RF49_9ZZZZ</name>
<gene>
    <name evidence="10" type="ORF">S01H1_14558</name>
</gene>
<keyword evidence="2" id="KW-0004">4Fe-4S</keyword>
<dbReference type="SFLD" id="SFLDG01082">
    <property type="entry name" value="B12-binding_domain_containing"/>
    <property type="match status" value="1"/>
</dbReference>
<dbReference type="Pfam" id="PF18693">
    <property type="entry name" value="TRAM_2"/>
    <property type="match status" value="1"/>
</dbReference>
<dbReference type="Pfam" id="PF04055">
    <property type="entry name" value="Radical_SAM"/>
    <property type="match status" value="1"/>
</dbReference>
<dbReference type="InterPro" id="IPR012340">
    <property type="entry name" value="NA-bd_OB-fold"/>
</dbReference>
<dbReference type="InterPro" id="IPR013848">
    <property type="entry name" value="Methylthiotransferase_N"/>
</dbReference>
<feature type="non-terminal residue" evidence="10">
    <location>
        <position position="1"/>
    </location>
</feature>
<comment type="caution">
    <text evidence="10">The sequence shown here is derived from an EMBL/GenBank/DDBJ whole genome shotgun (WGS) entry which is preliminary data.</text>
</comment>
<dbReference type="SFLD" id="SFLDS00029">
    <property type="entry name" value="Radical_SAM"/>
    <property type="match status" value="1"/>
</dbReference>
<proteinExistence type="inferred from homology"/>
<evidence type="ECO:0000259" key="9">
    <source>
        <dbReference type="PROSITE" id="PS51918"/>
    </source>
</evidence>
<evidence type="ECO:0000256" key="7">
    <source>
        <dbReference type="ARBA" id="ARBA00023014"/>
    </source>
</evidence>
<dbReference type="CDD" id="cd01335">
    <property type="entry name" value="Radical_SAM"/>
    <property type="match status" value="1"/>
</dbReference>
<keyword evidence="6" id="KW-0408">Iron</keyword>
<feature type="non-terminal residue" evidence="10">
    <location>
        <position position="392"/>
    </location>
</feature>
<dbReference type="PANTHER" id="PTHR43837">
    <property type="entry name" value="RIBOSOMAL PROTEIN S12 METHYLTHIOTRANSFERASE RIMO"/>
    <property type="match status" value="1"/>
</dbReference>
<dbReference type="EMBL" id="BARS01007581">
    <property type="protein sequence ID" value="GAF67529.1"/>
    <property type="molecule type" value="Genomic_DNA"/>
</dbReference>
<dbReference type="InterPro" id="IPR020612">
    <property type="entry name" value="Methylthiotransferase_CS"/>
</dbReference>
<dbReference type="HAMAP" id="MF_01865">
    <property type="entry name" value="MTTase_RimO"/>
    <property type="match status" value="1"/>
</dbReference>
<keyword evidence="4" id="KW-0949">S-adenosyl-L-methionine</keyword>
<protein>
    <submittedName>
        <fullName evidence="10">Uncharacterized protein</fullName>
    </submittedName>
</protein>
<dbReference type="InterPro" id="IPR023404">
    <property type="entry name" value="rSAM_horseshoe"/>
</dbReference>
<dbReference type="Pfam" id="PF00919">
    <property type="entry name" value="UPF0004"/>
    <property type="match status" value="1"/>
</dbReference>
<comment type="cofactor">
    <cofactor evidence="1">
        <name>[4Fe-4S] cluster</name>
        <dbReference type="ChEBI" id="CHEBI:49883"/>
    </cofactor>
</comment>
<evidence type="ECO:0000256" key="3">
    <source>
        <dbReference type="ARBA" id="ARBA00022490"/>
    </source>
</evidence>
<dbReference type="GO" id="GO:0006400">
    <property type="term" value="P:tRNA modification"/>
    <property type="evidence" value="ECO:0007669"/>
    <property type="project" value="InterPro"/>
</dbReference>
<dbReference type="SMART" id="SM00729">
    <property type="entry name" value="Elp3"/>
    <property type="match status" value="1"/>
</dbReference>
<sequence>GYQISEKIENSDIVIINTCSFIRDAVEESIEEILNLVKLKKEGKLKHIIVTGCLPQRYKNDNLSQELPEVDAFLGVGDLLEIDETIKKVLQGEQIYKVSLKPNFLYNYTTPRTILTPQHYAYIKISEGCQNNCSYCLIPKIRGEHRSRKMQDIIEEVNGLSEKQNLSEIILIGQDTTLYGIDLYGEYKLAELLKKLSLLELNNLKWIRLLYTHPVHYNDELIEVIANYPKICPYLDLPLQHISDKILKRMNRPVKKSYVISFINKLRDRIPNLTLRTTFIVGFPGETDKDFEELLNFVKKYRFERLGAFVFSREEGTPAYNFPQQIPMRIKKERLKELMLTQQSISEEINNSYLGKEIEVLIDEIKSGKPKIGIGRTRADAPEIDGKVVVRT</sequence>
<evidence type="ECO:0000313" key="10">
    <source>
        <dbReference type="EMBL" id="GAF67529.1"/>
    </source>
</evidence>
<dbReference type="Gene3D" id="2.40.50.140">
    <property type="entry name" value="Nucleic acid-binding proteins"/>
    <property type="match status" value="1"/>
</dbReference>
<dbReference type="FunFam" id="3.80.30.20:FF:000001">
    <property type="entry name" value="tRNA-2-methylthio-N(6)-dimethylallyladenosine synthase 2"/>
    <property type="match status" value="1"/>
</dbReference>
<dbReference type="InterPro" id="IPR005839">
    <property type="entry name" value="Methylthiotransferase"/>
</dbReference>
<dbReference type="InterPro" id="IPR002792">
    <property type="entry name" value="TRAM_dom"/>
</dbReference>
<dbReference type="GO" id="GO:0051539">
    <property type="term" value="F:4 iron, 4 sulfur cluster binding"/>
    <property type="evidence" value="ECO:0007669"/>
    <property type="project" value="UniProtKB-KW"/>
</dbReference>
<dbReference type="InterPro" id="IPR038135">
    <property type="entry name" value="Methylthiotransferase_N_sf"/>
</dbReference>
<dbReference type="PROSITE" id="PS51918">
    <property type="entry name" value="RADICAL_SAM"/>
    <property type="match status" value="1"/>
</dbReference>
<organism evidence="10">
    <name type="scientific">marine sediment metagenome</name>
    <dbReference type="NCBI Taxonomy" id="412755"/>
    <lineage>
        <taxon>unclassified sequences</taxon>
        <taxon>metagenomes</taxon>
        <taxon>ecological metagenomes</taxon>
    </lineage>
</organism>
<keyword evidence="7" id="KW-0411">Iron-sulfur</keyword>
<dbReference type="SUPFAM" id="SSF102114">
    <property type="entry name" value="Radical SAM enzymes"/>
    <property type="match status" value="1"/>
</dbReference>
<dbReference type="PROSITE" id="PS01278">
    <property type="entry name" value="MTTASE_RADICAL"/>
    <property type="match status" value="1"/>
</dbReference>
<dbReference type="AlphaFoldDB" id="X0RF49"/>
<feature type="domain" description="MTTase N-terminal" evidence="8">
    <location>
        <begin position="1"/>
        <end position="91"/>
    </location>
</feature>
<dbReference type="InterPro" id="IPR007197">
    <property type="entry name" value="rSAM"/>
</dbReference>
<dbReference type="PROSITE" id="PS51449">
    <property type="entry name" value="MTTASE_N"/>
    <property type="match status" value="1"/>
</dbReference>
<dbReference type="InterPro" id="IPR058240">
    <property type="entry name" value="rSAM_sf"/>
</dbReference>
<keyword evidence="5" id="KW-0479">Metal-binding</keyword>
<evidence type="ECO:0000259" key="8">
    <source>
        <dbReference type="PROSITE" id="PS51449"/>
    </source>
</evidence>
<dbReference type="InterPro" id="IPR006638">
    <property type="entry name" value="Elp3/MiaA/NifB-like_rSAM"/>
</dbReference>
<evidence type="ECO:0000256" key="6">
    <source>
        <dbReference type="ARBA" id="ARBA00023004"/>
    </source>
</evidence>
<evidence type="ECO:0000256" key="1">
    <source>
        <dbReference type="ARBA" id="ARBA00001966"/>
    </source>
</evidence>
<feature type="domain" description="Radical SAM core" evidence="9">
    <location>
        <begin position="115"/>
        <end position="348"/>
    </location>
</feature>
<dbReference type="NCBIfam" id="TIGR00089">
    <property type="entry name" value="MiaB/RimO family radical SAM methylthiotransferase"/>
    <property type="match status" value="1"/>
</dbReference>
<evidence type="ECO:0000256" key="4">
    <source>
        <dbReference type="ARBA" id="ARBA00022691"/>
    </source>
</evidence>